<evidence type="ECO:0000313" key="3">
    <source>
        <dbReference type="Proteomes" id="UP000235672"/>
    </source>
</evidence>
<organism evidence="2 3">
    <name type="scientific">Hyaloscypha hepaticicola</name>
    <dbReference type="NCBI Taxonomy" id="2082293"/>
    <lineage>
        <taxon>Eukaryota</taxon>
        <taxon>Fungi</taxon>
        <taxon>Dikarya</taxon>
        <taxon>Ascomycota</taxon>
        <taxon>Pezizomycotina</taxon>
        <taxon>Leotiomycetes</taxon>
        <taxon>Helotiales</taxon>
        <taxon>Hyaloscyphaceae</taxon>
        <taxon>Hyaloscypha</taxon>
    </lineage>
</organism>
<accession>A0A2J6QB28</accession>
<protein>
    <recommendedName>
        <fullName evidence="4">Fungal N-terminal domain-containing protein</fullName>
    </recommendedName>
</protein>
<name>A0A2J6QB28_9HELO</name>
<sequence>MAEERPKKATPAQPQPQPKPQYPAILFIIFTEFNPISYLGYSARIYQCRSNPPRVHIIAEMEPLSISMAVIGLLKTAHEVSSTIGKIVSSKKNGCKEIRNVKSTVDTLRSVLLQLQLLLLNHAKIDDRRASMILVEEVVVTLSACVMTFSDLDRCVEGLASDERLGILDSVRWASKAEELKGYMQSLESHKLSLTLMVNILTCQTTHNLENNAAELKVLMVQVLESNAALAERMSLLETAQMNSVSLWEDHDSVSVLDQRTTRAPRNDTPNLIASGTAQFHPTYAFEEVLSKSWVYQRCLGRDSRTFSIVSSDRLTQVTQSWSILTGLSLSNISNIAIQSLPVYVEDLNANHLYSFKEEDKANKTQPQNYLEGQRGSNSQSLRKRAAINPLVPLPALSETTPLRSQEAQGSQEAEKLSEVRGEVPNHTDFLLPSVDLPLPILDISHKVLFLAASISEFNTVWHKWEAGYPFLRYRVGAPFEVLADKAEMWLARNLEDPEKKNWLDLEQTSY</sequence>
<evidence type="ECO:0000313" key="2">
    <source>
        <dbReference type="EMBL" id="PMD23471.1"/>
    </source>
</evidence>
<evidence type="ECO:0000256" key="1">
    <source>
        <dbReference type="SAM" id="MobiDB-lite"/>
    </source>
</evidence>
<reference evidence="2 3" key="1">
    <citation type="submission" date="2016-05" db="EMBL/GenBank/DDBJ databases">
        <title>A degradative enzymes factory behind the ericoid mycorrhizal symbiosis.</title>
        <authorList>
            <consortium name="DOE Joint Genome Institute"/>
            <person name="Martino E."/>
            <person name="Morin E."/>
            <person name="Grelet G."/>
            <person name="Kuo A."/>
            <person name="Kohler A."/>
            <person name="Daghino S."/>
            <person name="Barry K."/>
            <person name="Choi C."/>
            <person name="Cichocki N."/>
            <person name="Clum A."/>
            <person name="Copeland A."/>
            <person name="Hainaut M."/>
            <person name="Haridas S."/>
            <person name="Labutti K."/>
            <person name="Lindquist E."/>
            <person name="Lipzen A."/>
            <person name="Khouja H.-R."/>
            <person name="Murat C."/>
            <person name="Ohm R."/>
            <person name="Olson A."/>
            <person name="Spatafora J."/>
            <person name="Veneault-Fourrey C."/>
            <person name="Henrissat B."/>
            <person name="Grigoriev I."/>
            <person name="Martin F."/>
            <person name="Perotto S."/>
        </authorList>
    </citation>
    <scope>NUCLEOTIDE SEQUENCE [LARGE SCALE GENOMIC DNA]</scope>
    <source>
        <strain evidence="2 3">UAMH 7357</strain>
    </source>
</reference>
<dbReference type="STRING" id="1745343.A0A2J6QB28"/>
<evidence type="ECO:0008006" key="4">
    <source>
        <dbReference type="Google" id="ProtNLM"/>
    </source>
</evidence>
<dbReference type="EMBL" id="KZ613475">
    <property type="protein sequence ID" value="PMD23471.1"/>
    <property type="molecule type" value="Genomic_DNA"/>
</dbReference>
<dbReference type="OrthoDB" id="3557002at2759"/>
<feature type="compositionally biased region" description="Polar residues" evidence="1">
    <location>
        <begin position="399"/>
        <end position="412"/>
    </location>
</feature>
<dbReference type="AlphaFoldDB" id="A0A2J6QB28"/>
<keyword evidence="3" id="KW-1185">Reference proteome</keyword>
<feature type="region of interest" description="Disordered" evidence="1">
    <location>
        <begin position="399"/>
        <end position="420"/>
    </location>
</feature>
<feature type="region of interest" description="Disordered" evidence="1">
    <location>
        <begin position="359"/>
        <end position="382"/>
    </location>
</feature>
<gene>
    <name evidence="2" type="ORF">NA56DRAFT_687748</name>
</gene>
<feature type="compositionally biased region" description="Polar residues" evidence="1">
    <location>
        <begin position="364"/>
        <end position="381"/>
    </location>
</feature>
<dbReference type="Proteomes" id="UP000235672">
    <property type="component" value="Unassembled WGS sequence"/>
</dbReference>
<proteinExistence type="predicted"/>